<gene>
    <name evidence="2" type="ORF">M5X16_00235</name>
    <name evidence="3" type="ORF">PC41400_12945</name>
</gene>
<organism evidence="3 4">
    <name type="scientific">Paenibacillus chitinolyticus</name>
    <dbReference type="NCBI Taxonomy" id="79263"/>
    <lineage>
        <taxon>Bacteria</taxon>
        <taxon>Bacillati</taxon>
        <taxon>Bacillota</taxon>
        <taxon>Bacilli</taxon>
        <taxon>Bacillales</taxon>
        <taxon>Paenibacillaceae</taxon>
        <taxon>Paenibacillus</taxon>
    </lineage>
</organism>
<name>A0A410WW24_9BACL</name>
<dbReference type="Proteomes" id="UP000288943">
    <property type="component" value="Chromosome"/>
</dbReference>
<dbReference type="Proteomes" id="UP001527202">
    <property type="component" value="Unassembled WGS sequence"/>
</dbReference>
<evidence type="ECO:0000313" key="3">
    <source>
        <dbReference type="EMBL" id="QAV18530.1"/>
    </source>
</evidence>
<evidence type="ECO:0000313" key="2">
    <source>
        <dbReference type="EMBL" id="MCY9594206.1"/>
    </source>
</evidence>
<evidence type="ECO:0000313" key="4">
    <source>
        <dbReference type="Proteomes" id="UP000288943"/>
    </source>
</evidence>
<keyword evidence="5" id="KW-1185">Reference proteome</keyword>
<accession>A0A410WW24</accession>
<protein>
    <recommendedName>
        <fullName evidence="6">F5/8 type C domain-containing protein</fullName>
    </recommendedName>
</protein>
<keyword evidence="1" id="KW-0732">Signal</keyword>
<reference evidence="3 4" key="1">
    <citation type="submission" date="2018-01" db="EMBL/GenBank/DDBJ databases">
        <title>The whole genome sequencing and assembly of Paenibacillus chitinolyticus KCCM 41400 strain.</title>
        <authorList>
            <person name="Kim J.-Y."/>
            <person name="Park M.-K."/>
            <person name="Lee Y.-J."/>
            <person name="Yi H."/>
            <person name="Bahn Y.-S."/>
            <person name="Kim J.F."/>
            <person name="Lee D.-W."/>
        </authorList>
    </citation>
    <scope>NUCLEOTIDE SEQUENCE [LARGE SCALE GENOMIC DNA]</scope>
    <source>
        <strain evidence="3 4">KCCM 41400</strain>
    </source>
</reference>
<evidence type="ECO:0008006" key="6">
    <source>
        <dbReference type="Google" id="ProtNLM"/>
    </source>
</evidence>
<evidence type="ECO:0000313" key="5">
    <source>
        <dbReference type="Proteomes" id="UP001527202"/>
    </source>
</evidence>
<dbReference type="RefSeq" id="WP_042228153.1">
    <property type="nucleotide sequence ID" value="NZ_CP026520.1"/>
</dbReference>
<feature type="chain" id="PRO_5019041274" description="F5/8 type C domain-containing protein" evidence="1">
    <location>
        <begin position="28"/>
        <end position="146"/>
    </location>
</feature>
<dbReference type="EMBL" id="JAMDMJ010000001">
    <property type="protein sequence ID" value="MCY9594206.1"/>
    <property type="molecule type" value="Genomic_DNA"/>
</dbReference>
<dbReference type="EMBL" id="CP026520">
    <property type="protein sequence ID" value="QAV18530.1"/>
    <property type="molecule type" value="Genomic_DNA"/>
</dbReference>
<sequence>MKLFKGSFMLLISLIAIISLNLQTVSAESVAWYDGLPAKAGQWTPVHSDHIYSEPFNVTGVSSVTIKGYQYFPADSTANVKYQIVLRNAIWDEVLAETTVTGDYPKEGTWFSRVLTLNKPIIGSVSLKIINLNPINGVKVAGNVYK</sequence>
<dbReference type="AlphaFoldDB" id="A0A410WW24"/>
<proteinExistence type="predicted"/>
<dbReference type="GeneID" id="95375719"/>
<dbReference type="KEGG" id="pchi:PC41400_12945"/>
<evidence type="ECO:0000256" key="1">
    <source>
        <dbReference type="SAM" id="SignalP"/>
    </source>
</evidence>
<reference evidence="2 5" key="2">
    <citation type="submission" date="2022-05" db="EMBL/GenBank/DDBJ databases">
        <title>Genome Sequencing of Bee-Associated Microbes.</title>
        <authorList>
            <person name="Dunlap C."/>
        </authorList>
    </citation>
    <scope>NUCLEOTIDE SEQUENCE [LARGE SCALE GENOMIC DNA]</scope>
    <source>
        <strain evidence="2 5">NRRL B-23120</strain>
    </source>
</reference>
<feature type="signal peptide" evidence="1">
    <location>
        <begin position="1"/>
        <end position="27"/>
    </location>
</feature>